<evidence type="ECO:0000313" key="3">
    <source>
        <dbReference type="EMBL" id="KZT22153.1"/>
    </source>
</evidence>
<evidence type="ECO:0000256" key="1">
    <source>
        <dbReference type="SAM" id="MobiDB-lite"/>
    </source>
</evidence>
<dbReference type="InterPro" id="IPR036397">
    <property type="entry name" value="RNaseH_sf"/>
</dbReference>
<sequence>FKWIKGHSNHQGNNGADKLAGDGARKPTANAIDLSIDPKWNLTGMKLTAVTQARAYKALSAARKHPPMRLSTIITLDMIRHAVKDLTDHLPTDSRIWQSFRHTDHSPKVTDFLFKATHGTFMIGKRWAHIPNYEHRAICPICDTDDSLDHALTECSAPGQAEVWKCVKSIWLKKHSQWEKPTLGMILGSTLAHFRSPKGTPLPGVDRLYRIMIPESAYFIWKLRCERVVGGVETHNPTEIQRRWRAMMNERLALDQALTHPRLGKAALQRKVVLRTWSYTLQNELFLPDDWIKYAGVLVGIDLPEHRRRYREPP</sequence>
<evidence type="ECO:0000313" key="4">
    <source>
        <dbReference type="Proteomes" id="UP000076761"/>
    </source>
</evidence>
<name>A0A165QAT8_9AGAM</name>
<gene>
    <name evidence="3" type="ORF">NEOLEDRAFT_1072088</name>
</gene>
<evidence type="ECO:0000259" key="2">
    <source>
        <dbReference type="PROSITE" id="PS50879"/>
    </source>
</evidence>
<dbReference type="GO" id="GO:0004523">
    <property type="term" value="F:RNA-DNA hybrid ribonuclease activity"/>
    <property type="evidence" value="ECO:0007669"/>
    <property type="project" value="InterPro"/>
</dbReference>
<reference evidence="3 4" key="1">
    <citation type="journal article" date="2016" name="Mol. Biol. Evol.">
        <title>Comparative Genomics of Early-Diverging Mushroom-Forming Fungi Provides Insights into the Origins of Lignocellulose Decay Capabilities.</title>
        <authorList>
            <person name="Nagy L.G."/>
            <person name="Riley R."/>
            <person name="Tritt A."/>
            <person name="Adam C."/>
            <person name="Daum C."/>
            <person name="Floudas D."/>
            <person name="Sun H."/>
            <person name="Yadav J.S."/>
            <person name="Pangilinan J."/>
            <person name="Larsson K.H."/>
            <person name="Matsuura K."/>
            <person name="Barry K."/>
            <person name="Labutti K."/>
            <person name="Kuo R."/>
            <person name="Ohm R.A."/>
            <person name="Bhattacharya S.S."/>
            <person name="Shirouzu T."/>
            <person name="Yoshinaga Y."/>
            <person name="Martin F.M."/>
            <person name="Grigoriev I.V."/>
            <person name="Hibbett D.S."/>
        </authorList>
    </citation>
    <scope>NUCLEOTIDE SEQUENCE [LARGE SCALE GENOMIC DNA]</scope>
    <source>
        <strain evidence="3 4">HHB14362 ss-1</strain>
    </source>
</reference>
<dbReference type="GO" id="GO:0003676">
    <property type="term" value="F:nucleic acid binding"/>
    <property type="evidence" value="ECO:0007669"/>
    <property type="project" value="InterPro"/>
</dbReference>
<dbReference type="Proteomes" id="UP000076761">
    <property type="component" value="Unassembled WGS sequence"/>
</dbReference>
<feature type="non-terminal residue" evidence="3">
    <location>
        <position position="1"/>
    </location>
</feature>
<proteinExistence type="predicted"/>
<dbReference type="InterPro" id="IPR002156">
    <property type="entry name" value="RNaseH_domain"/>
</dbReference>
<dbReference type="Gene3D" id="3.30.420.10">
    <property type="entry name" value="Ribonuclease H-like superfamily/Ribonuclease H"/>
    <property type="match status" value="1"/>
</dbReference>
<dbReference type="PROSITE" id="PS50879">
    <property type="entry name" value="RNASE_H_1"/>
    <property type="match status" value="1"/>
</dbReference>
<dbReference type="InParanoid" id="A0A165QAT8"/>
<accession>A0A165QAT8</accession>
<protein>
    <recommendedName>
        <fullName evidence="2">RNase H type-1 domain-containing protein</fullName>
    </recommendedName>
</protein>
<dbReference type="AlphaFoldDB" id="A0A165QAT8"/>
<feature type="region of interest" description="Disordered" evidence="1">
    <location>
        <begin position="1"/>
        <end position="24"/>
    </location>
</feature>
<dbReference type="STRING" id="1314782.A0A165QAT8"/>
<organism evidence="3 4">
    <name type="scientific">Neolentinus lepideus HHB14362 ss-1</name>
    <dbReference type="NCBI Taxonomy" id="1314782"/>
    <lineage>
        <taxon>Eukaryota</taxon>
        <taxon>Fungi</taxon>
        <taxon>Dikarya</taxon>
        <taxon>Basidiomycota</taxon>
        <taxon>Agaricomycotina</taxon>
        <taxon>Agaricomycetes</taxon>
        <taxon>Gloeophyllales</taxon>
        <taxon>Gloeophyllaceae</taxon>
        <taxon>Neolentinus</taxon>
    </lineage>
</organism>
<keyword evidence="4" id="KW-1185">Reference proteome</keyword>
<dbReference type="OrthoDB" id="2752996at2759"/>
<feature type="domain" description="RNase H type-1" evidence="2">
    <location>
        <begin position="1"/>
        <end position="25"/>
    </location>
</feature>
<dbReference type="EMBL" id="KV425598">
    <property type="protein sequence ID" value="KZT22153.1"/>
    <property type="molecule type" value="Genomic_DNA"/>
</dbReference>